<dbReference type="Proteomes" id="UP000250675">
    <property type="component" value="Unassembled WGS sequence"/>
</dbReference>
<dbReference type="EMBL" id="UIXM01000009">
    <property type="protein sequence ID" value="SVS26368.1"/>
    <property type="molecule type" value="Genomic_DNA"/>
</dbReference>
<dbReference type="EMBL" id="CAAHCC010000004">
    <property type="protein sequence ID" value="VGK87950.1"/>
    <property type="molecule type" value="Genomic_DNA"/>
</dbReference>
<evidence type="ECO:0000313" key="23">
    <source>
        <dbReference type="EMBL" id="VEB06249.1"/>
    </source>
</evidence>
<dbReference type="Proteomes" id="UP000257587">
    <property type="component" value="Unassembled WGS sequence"/>
</dbReference>
<evidence type="ECO:0000313" key="2">
    <source>
        <dbReference type="EMBL" id="SAT87814.1"/>
    </source>
</evidence>
<evidence type="ECO:0000313" key="6">
    <source>
        <dbReference type="EMBL" id="SQC41877.1"/>
    </source>
</evidence>
<evidence type="ECO:0000313" key="10">
    <source>
        <dbReference type="EMBL" id="STT84961.1"/>
    </source>
</evidence>
<evidence type="ECO:0000313" key="40">
    <source>
        <dbReference type="Proteomes" id="UP000258253"/>
    </source>
</evidence>
<evidence type="ECO:0000313" key="21">
    <source>
        <dbReference type="EMBL" id="SYR49076.1"/>
    </source>
</evidence>
<dbReference type="Proteomes" id="UP000269921">
    <property type="component" value="Unassembled WGS sequence"/>
</dbReference>
<evidence type="ECO:0000313" key="19">
    <source>
        <dbReference type="EMBL" id="SXG19369.1"/>
    </source>
</evidence>
<evidence type="ECO:0000313" key="3">
    <source>
        <dbReference type="EMBL" id="SPX56258.1"/>
    </source>
</evidence>
<dbReference type="Proteomes" id="UP000254141">
    <property type="component" value="Unassembled WGS sequence"/>
</dbReference>
<evidence type="ECO:0000313" key="24">
    <source>
        <dbReference type="EMBL" id="VGD37864.1"/>
    </source>
</evidence>
<dbReference type="EMBL" id="ULCI01000099">
    <property type="protein sequence ID" value="SYR49076.1"/>
    <property type="molecule type" value="Genomic_DNA"/>
</dbReference>
<dbReference type="EMBL" id="UGLC01000002">
    <property type="protein sequence ID" value="STT53144.1"/>
    <property type="molecule type" value="Genomic_DNA"/>
</dbReference>
<evidence type="ECO:0000313" key="32">
    <source>
        <dbReference type="Proteomes" id="UP000254103"/>
    </source>
</evidence>
<dbReference type="Proteomes" id="UP000251123">
    <property type="component" value="Unassembled WGS sequence"/>
</dbReference>
<evidence type="ECO:0000313" key="15">
    <source>
        <dbReference type="EMBL" id="SVN66401.1"/>
    </source>
</evidence>
<evidence type="ECO:0000313" key="45">
    <source>
        <dbReference type="Proteomes" id="UP000259497"/>
    </source>
</evidence>
<dbReference type="EMBL" id="UJRG01000002">
    <property type="protein sequence ID" value="SWT09130.1"/>
    <property type="molecule type" value="Genomic_DNA"/>
</dbReference>
<evidence type="ECO:0000313" key="46">
    <source>
        <dbReference type="Proteomes" id="UP000269921"/>
    </source>
</evidence>
<dbReference type="EMBL" id="UGLH01000006">
    <property type="protein sequence ID" value="STT84961.1"/>
    <property type="molecule type" value="Genomic_DNA"/>
</dbReference>
<evidence type="ECO:0000313" key="22">
    <source>
        <dbReference type="EMBL" id="VCV72595.1"/>
    </source>
</evidence>
<dbReference type="Proteomes" id="UP000254340">
    <property type="component" value="Unassembled WGS sequence"/>
</dbReference>
<evidence type="ECO:0000313" key="33">
    <source>
        <dbReference type="Proteomes" id="UP000254141"/>
    </source>
</evidence>
<evidence type="ECO:0000313" key="13">
    <source>
        <dbReference type="EMBL" id="STU65972.1"/>
    </source>
</evidence>
<keyword evidence="1" id="KW-1133">Transmembrane helix</keyword>
<sequence>MFGIYRGRRLALYIALAIIIATLVGYSTYSFVKALA</sequence>
<dbReference type="EMBL" id="UAWN01000004">
    <property type="protein sequence ID" value="SQC09154.1"/>
    <property type="molecule type" value="Genomic_DNA"/>
</dbReference>
<evidence type="ECO:0000313" key="36">
    <source>
        <dbReference type="Proteomes" id="UP000255192"/>
    </source>
</evidence>
<evidence type="ECO:0000313" key="49">
    <source>
        <dbReference type="Proteomes" id="UP000376235"/>
    </source>
</evidence>
<dbReference type="Proteomes" id="UP000258798">
    <property type="component" value="Unassembled WGS sequence"/>
</dbReference>
<evidence type="ECO:0000313" key="27">
    <source>
        <dbReference type="Proteomes" id="UP000250675"/>
    </source>
</evidence>
<reference evidence="27 28" key="1">
    <citation type="submission" date="2018-06" db="EMBL/GenBank/DDBJ databases">
        <authorList>
            <consortium name="Pathogen Informatics"/>
            <person name="Doyle S."/>
        </authorList>
    </citation>
    <scope>NUCLEOTIDE SEQUENCE [LARGE SCALE GENOMIC DNA]</scope>
    <source>
        <strain evidence="14 37">NCTC11679</strain>
        <strain evidence="8 38">NCTC13443</strain>
        <strain evidence="6 30">NCTC13465</strain>
        <strain evidence="13 36">NCTC204</strain>
        <strain evidence="10 34">NCTC5047</strain>
        <strain evidence="12 33">NCTC5051</strain>
        <strain evidence="11 32">NCTC5052</strain>
        <strain evidence="9 35">NCTC8849</strain>
        <strain evidence="4 28">NCTC9128</strain>
        <strain evidence="3 29">NCTC9601</strain>
        <strain evidence="5 27">NCTC9645</strain>
    </source>
</reference>
<protein>
    <submittedName>
        <fullName evidence="19">Uncharacterized protein</fullName>
    </submittedName>
</protein>
<dbReference type="Proteomes" id="UP000259497">
    <property type="component" value="Unassembled WGS sequence"/>
</dbReference>
<keyword evidence="1" id="KW-0472">Membrane</keyword>
<evidence type="ECO:0000313" key="16">
    <source>
        <dbReference type="EMBL" id="SVS26368.1"/>
    </source>
</evidence>
<feature type="transmembrane region" description="Helical" evidence="1">
    <location>
        <begin position="12"/>
        <end position="32"/>
    </location>
</feature>
<dbReference type="EMBL" id="UIUC01000023">
    <property type="protein sequence ID" value="SVN66401.1"/>
    <property type="molecule type" value="Genomic_DNA"/>
</dbReference>
<evidence type="ECO:0000313" key="34">
    <source>
        <dbReference type="Proteomes" id="UP000254340"/>
    </source>
</evidence>
<dbReference type="Proteomes" id="UP000255192">
    <property type="component" value="Unassembled WGS sequence"/>
</dbReference>
<dbReference type="EMBL" id="UKUT01000001">
    <property type="protein sequence ID" value="SYH25099.1"/>
    <property type="molecule type" value="Genomic_DNA"/>
</dbReference>
<dbReference type="AlphaFoldDB" id="A0A0C7EZA8"/>
<evidence type="ECO:0000313" key="18">
    <source>
        <dbReference type="EMBL" id="SWT09130.1"/>
    </source>
</evidence>
<dbReference type="EMBL" id="UAWQ01000007">
    <property type="protein sequence ID" value="SQC41877.1"/>
    <property type="molecule type" value="Genomic_DNA"/>
</dbReference>
<evidence type="ECO:0000313" key="39">
    <source>
        <dbReference type="Proteomes" id="UP000257587"/>
    </source>
</evidence>
<evidence type="ECO:0000313" key="28">
    <source>
        <dbReference type="Proteomes" id="UP000251088"/>
    </source>
</evidence>
<dbReference type="EMBL" id="LR134162">
    <property type="protein sequence ID" value="VEB06249.1"/>
    <property type="molecule type" value="Genomic_DNA"/>
</dbReference>
<evidence type="ECO:0000256" key="1">
    <source>
        <dbReference type="SAM" id="Phobius"/>
    </source>
</evidence>
<dbReference type="EMBL" id="UKAW01000037">
    <property type="protein sequence ID" value="SXG19369.1"/>
    <property type="molecule type" value="Genomic_DNA"/>
</dbReference>
<dbReference type="Proteomes" id="UP000251721">
    <property type="component" value="Unassembled WGS sequence"/>
</dbReference>
<dbReference type="Proteomes" id="UP000258905">
    <property type="component" value="Unassembled WGS sequence"/>
</dbReference>
<evidence type="ECO:0000313" key="20">
    <source>
        <dbReference type="EMBL" id="SYH25099.1"/>
    </source>
</evidence>
<dbReference type="EMBL" id="UGKT01000001">
    <property type="protein sequence ID" value="STT01997.1"/>
    <property type="molecule type" value="Genomic_DNA"/>
</dbReference>
<evidence type="ECO:0000313" key="9">
    <source>
        <dbReference type="EMBL" id="STT53144.1"/>
    </source>
</evidence>
<evidence type="ECO:0000313" key="31">
    <source>
        <dbReference type="Proteomes" id="UP000252603"/>
    </source>
</evidence>
<dbReference type="Proteomes" id="UP000252603">
    <property type="component" value="Unassembled WGS sequence"/>
</dbReference>
<reference evidence="22 46" key="3">
    <citation type="submission" date="2018-10" db="EMBL/GenBank/DDBJ databases">
        <authorList>
            <person name="Noll B N."/>
        </authorList>
    </citation>
    <scope>NUCLEOTIDE SEQUENCE [LARGE SCALE GENOMIC DNA]</scope>
    <source>
        <strain evidence="22">Kpneu006</strain>
    </source>
</reference>
<dbReference type="EMBL" id="UGLJ01000002">
    <property type="protein sequence ID" value="STT92153.1"/>
    <property type="molecule type" value="Genomic_DNA"/>
</dbReference>
<dbReference type="Proteomes" id="UP000254103">
    <property type="component" value="Unassembled WGS sequence"/>
</dbReference>
<dbReference type="EMBL" id="UGMD01000002">
    <property type="protein sequence ID" value="STU65972.1"/>
    <property type="molecule type" value="Genomic_DNA"/>
</dbReference>
<keyword evidence="1" id="KW-0812">Transmembrane</keyword>
<accession>A0A0C7EZA8</accession>
<evidence type="ECO:0000313" key="48">
    <source>
        <dbReference type="Proteomes" id="UP000294876"/>
    </source>
</evidence>
<gene>
    <name evidence="22" type="ORF">BANRA_00411</name>
    <name evidence="14" type="ORF">NCTC11679_04132</name>
    <name evidence="8" type="ORF">NCTC13443_02329</name>
    <name evidence="6" type="ORF">NCTC13465_01138</name>
    <name evidence="23" type="ORF">NCTC13635_05855</name>
    <name evidence="13" type="ORF">NCTC204_00110</name>
    <name evidence="10" type="ORF">NCTC5047_06025</name>
    <name evidence="12" type="ORF">NCTC5051_01286</name>
    <name evidence="11" type="ORF">NCTC5052_00512</name>
    <name evidence="9" type="ORF">NCTC8849_01697</name>
    <name evidence="4" type="ORF">NCTC9128_01111</name>
    <name evidence="3" type="ORF">NCTC9601_03449</name>
    <name evidence="5" type="ORF">NCTC9645_03628</name>
    <name evidence="24" type="ORF">SAMEA104567804_04718</name>
    <name evidence="2" type="ORF">SAMEA2273558_05115</name>
    <name evidence="19" type="ORF">SAMEA3499874_05279</name>
    <name evidence="20" type="ORF">SAMEA3515122_00582</name>
    <name evidence="21" type="ORF">SAMEA3538828_05308</name>
    <name evidence="15" type="ORF">SAMEA3649591_04452</name>
    <name evidence="16" type="ORF">SAMEA3649733_03057</name>
    <name evidence="17" type="ORF">SAMEA3720909_04165</name>
    <name evidence="18" type="ORF">SAMEA3729652_01286</name>
    <name evidence="7" type="ORF">SAMEA4364603_02748</name>
    <name evidence="25" type="ORF">SAMEA4873632_02481</name>
</gene>
<evidence type="ECO:0000313" key="5">
    <source>
        <dbReference type="EMBL" id="SQC23585.1"/>
    </source>
</evidence>
<evidence type="ECO:0000313" key="41">
    <source>
        <dbReference type="Proteomes" id="UP000258673"/>
    </source>
</evidence>
<dbReference type="Proteomes" id="UP000282433">
    <property type="component" value="Chromosome"/>
</dbReference>
<evidence type="ECO:0000313" key="26">
    <source>
        <dbReference type="Proteomes" id="UP000077826"/>
    </source>
</evidence>
<evidence type="ECO:0000313" key="7">
    <source>
        <dbReference type="EMBL" id="SSK38659.1"/>
    </source>
</evidence>
<reference evidence="39 40" key="2">
    <citation type="submission" date="2018-08" db="EMBL/GenBank/DDBJ databases">
        <authorList>
            <consortium name="Pathogen Informatics"/>
        </authorList>
    </citation>
    <scope>NUCLEOTIDE SEQUENCE [LARGE SCALE GENOMIC DNA]</scope>
    <source>
        <strain evidence="7 31">4300STDY6470422</strain>
        <strain evidence="24 48">5012STDY7312589</strain>
        <strain evidence="25 49">5012STDY7626430</strain>
        <strain evidence="19 39">EuSCAPE_AT002</strain>
        <strain evidence="15 43">EuSCAPE_GR003</strain>
        <strain evidence="16 45">EuSCAPE_GR114</strain>
        <strain evidence="21 40">EuSCAPE_HU047</strain>
        <strain evidence="20 41">EuSCAPE_IT093</strain>
        <strain evidence="18 42">EuSCAPE_TR125</strain>
        <strain evidence="17 44">EuSCAPE_UK014</strain>
        <strain evidence="26">k480</strain>
        <strain evidence="2">K480</strain>
        <strain evidence="23 47">NCTC13635</strain>
    </source>
</reference>
<dbReference type="EMBL" id="CAAGWG010000024">
    <property type="protein sequence ID" value="VGD37864.1"/>
    <property type="molecule type" value="Genomic_DNA"/>
</dbReference>
<dbReference type="Proteomes" id="UP000077826">
    <property type="component" value="Unassembled WGS sequence"/>
</dbReference>
<dbReference type="Proteomes" id="UP000294876">
    <property type="component" value="Unassembled WGS sequence"/>
</dbReference>
<proteinExistence type="predicted"/>
<evidence type="ECO:0000313" key="29">
    <source>
        <dbReference type="Proteomes" id="UP000251123"/>
    </source>
</evidence>
<accession>A0A4V0HAF3</accession>
<evidence type="ECO:0000313" key="14">
    <source>
        <dbReference type="EMBL" id="STV68367.1"/>
    </source>
</evidence>
<dbReference type="Proteomes" id="UP000376235">
    <property type="component" value="Unassembled WGS sequence"/>
</dbReference>
<evidence type="ECO:0000313" key="8">
    <source>
        <dbReference type="EMBL" id="STT01997.1"/>
    </source>
</evidence>
<dbReference type="Proteomes" id="UP000251088">
    <property type="component" value="Unassembled WGS sequence"/>
</dbReference>
<dbReference type="Proteomes" id="UP000254799">
    <property type="component" value="Unassembled WGS sequence"/>
</dbReference>
<dbReference type="Proteomes" id="UP000258673">
    <property type="component" value="Unassembled WGS sequence"/>
</dbReference>
<dbReference type="EMBL" id="UJHH01000022">
    <property type="protein sequence ID" value="SWF75508.1"/>
    <property type="molecule type" value="Genomic_DNA"/>
</dbReference>
<organism evidence="19 39">
    <name type="scientific">Klebsiella pneumoniae</name>
    <dbReference type="NCBI Taxonomy" id="573"/>
    <lineage>
        <taxon>Bacteria</taxon>
        <taxon>Pseudomonadati</taxon>
        <taxon>Pseudomonadota</taxon>
        <taxon>Gammaproteobacteria</taxon>
        <taxon>Enterobacterales</taxon>
        <taxon>Enterobacteriaceae</taxon>
        <taxon>Klebsiella/Raoultella group</taxon>
        <taxon>Klebsiella</taxon>
        <taxon>Klebsiella pneumoniae complex</taxon>
    </lineage>
</organism>
<evidence type="ECO:0000313" key="11">
    <source>
        <dbReference type="EMBL" id="STT92153.1"/>
    </source>
</evidence>
<evidence type="ECO:0000313" key="42">
    <source>
        <dbReference type="Proteomes" id="UP000258798"/>
    </source>
</evidence>
<dbReference type="EMBL" id="UASN01000021">
    <property type="protein sequence ID" value="SPX56258.1"/>
    <property type="molecule type" value="Genomic_DNA"/>
</dbReference>
<accession>A0A0J2GDS5</accession>
<dbReference type="Proteomes" id="UP000258253">
    <property type="component" value="Unassembled WGS sequence"/>
</dbReference>
<evidence type="ECO:0000313" key="17">
    <source>
        <dbReference type="EMBL" id="SWF75508.1"/>
    </source>
</evidence>
<evidence type="ECO:0000313" key="37">
    <source>
        <dbReference type="Proteomes" id="UP000255239"/>
    </source>
</evidence>
<dbReference type="EMBL" id="UWVH01000001">
    <property type="protein sequence ID" value="VCV72595.1"/>
    <property type="molecule type" value="Genomic_DNA"/>
</dbReference>
<dbReference type="EMBL" id="UGLU01000001">
    <property type="protein sequence ID" value="STU48612.1"/>
    <property type="molecule type" value="Genomic_DNA"/>
</dbReference>
<evidence type="ECO:0000313" key="25">
    <source>
        <dbReference type="EMBL" id="VGK87950.1"/>
    </source>
</evidence>
<dbReference type="Proteomes" id="UP000255518">
    <property type="component" value="Unassembled WGS sequence"/>
</dbReference>
<dbReference type="Proteomes" id="UP000259364">
    <property type="component" value="Unassembled WGS sequence"/>
</dbReference>
<evidence type="ECO:0000313" key="44">
    <source>
        <dbReference type="Proteomes" id="UP000259364"/>
    </source>
</evidence>
<evidence type="ECO:0000313" key="4">
    <source>
        <dbReference type="EMBL" id="SQC09154.1"/>
    </source>
</evidence>
<dbReference type="EMBL" id="UASO01000004">
    <property type="protein sequence ID" value="SQC23585.1"/>
    <property type="molecule type" value="Genomic_DNA"/>
</dbReference>
<evidence type="ECO:0000313" key="12">
    <source>
        <dbReference type="EMBL" id="STU48612.1"/>
    </source>
</evidence>
<dbReference type="EMBL" id="UFEU01000007">
    <property type="protein sequence ID" value="SSK38659.1"/>
    <property type="molecule type" value="Genomic_DNA"/>
</dbReference>
<evidence type="ECO:0000313" key="30">
    <source>
        <dbReference type="Proteomes" id="UP000251721"/>
    </source>
</evidence>
<dbReference type="Proteomes" id="UP000255239">
    <property type="component" value="Unassembled WGS sequence"/>
</dbReference>
<dbReference type="EMBL" id="UGMG01000001">
    <property type="protein sequence ID" value="STV68367.1"/>
    <property type="molecule type" value="Genomic_DNA"/>
</dbReference>
<evidence type="ECO:0000313" key="35">
    <source>
        <dbReference type="Proteomes" id="UP000254799"/>
    </source>
</evidence>
<evidence type="ECO:0000313" key="43">
    <source>
        <dbReference type="Proteomes" id="UP000258905"/>
    </source>
</evidence>
<evidence type="ECO:0000313" key="47">
    <source>
        <dbReference type="Proteomes" id="UP000282433"/>
    </source>
</evidence>
<dbReference type="EMBL" id="FLDK01000018">
    <property type="protein sequence ID" value="SAT87814.1"/>
    <property type="molecule type" value="Genomic_DNA"/>
</dbReference>
<name>A0A0C7EZA8_KLEPN</name>
<dbReference type="KEGG" id="kpx:PMK1_02889"/>
<evidence type="ECO:0000313" key="38">
    <source>
        <dbReference type="Proteomes" id="UP000255518"/>
    </source>
</evidence>